<gene>
    <name evidence="2" type="ORF">I0C86_03955</name>
</gene>
<evidence type="ECO:0000313" key="3">
    <source>
        <dbReference type="Proteomes" id="UP000638560"/>
    </source>
</evidence>
<organism evidence="2 3">
    <name type="scientific">Plantactinospora alkalitolerans</name>
    <dbReference type="NCBI Taxonomy" id="2789879"/>
    <lineage>
        <taxon>Bacteria</taxon>
        <taxon>Bacillati</taxon>
        <taxon>Actinomycetota</taxon>
        <taxon>Actinomycetes</taxon>
        <taxon>Micromonosporales</taxon>
        <taxon>Micromonosporaceae</taxon>
        <taxon>Plantactinospora</taxon>
    </lineage>
</organism>
<keyword evidence="1" id="KW-0472">Membrane</keyword>
<accession>A0ABS0GPN3</accession>
<evidence type="ECO:0000313" key="2">
    <source>
        <dbReference type="EMBL" id="MBF9128151.1"/>
    </source>
</evidence>
<feature type="transmembrane region" description="Helical" evidence="1">
    <location>
        <begin position="57"/>
        <end position="80"/>
    </location>
</feature>
<protein>
    <recommendedName>
        <fullName evidence="4">TM2 domain-containing protein</fullName>
    </recommendedName>
</protein>
<evidence type="ECO:0000256" key="1">
    <source>
        <dbReference type="SAM" id="Phobius"/>
    </source>
</evidence>
<keyword evidence="1" id="KW-1133">Transmembrane helix</keyword>
<comment type="caution">
    <text evidence="2">The sequence shown here is derived from an EMBL/GenBank/DDBJ whole genome shotgun (WGS) entry which is preliminary data.</text>
</comment>
<keyword evidence="1" id="KW-0812">Transmembrane</keyword>
<proteinExistence type="predicted"/>
<dbReference type="Proteomes" id="UP000638560">
    <property type="component" value="Unassembled WGS sequence"/>
</dbReference>
<dbReference type="RefSeq" id="WP_196199812.1">
    <property type="nucleotide sequence ID" value="NZ_JADPUN010000059.1"/>
</dbReference>
<feature type="transmembrane region" description="Helical" evidence="1">
    <location>
        <begin position="87"/>
        <end position="111"/>
    </location>
</feature>
<evidence type="ECO:0008006" key="4">
    <source>
        <dbReference type="Google" id="ProtNLM"/>
    </source>
</evidence>
<name>A0ABS0GPN3_9ACTN</name>
<feature type="transmembrane region" description="Helical" evidence="1">
    <location>
        <begin position="117"/>
        <end position="133"/>
    </location>
</feature>
<keyword evidence="3" id="KW-1185">Reference proteome</keyword>
<reference evidence="2 3" key="1">
    <citation type="submission" date="2020-11" db="EMBL/GenBank/DDBJ databases">
        <title>A novel isolate from a Black sea contaminated sediment with potential to produce alkanes: Plantactinospora alkalitolerans sp. nov.</title>
        <authorList>
            <person name="Carro L."/>
            <person name="Veyisoglu A."/>
            <person name="Guven K."/>
            <person name="Schumann P."/>
            <person name="Klenk H.-P."/>
            <person name="Sahin N."/>
        </authorList>
    </citation>
    <scope>NUCLEOTIDE SEQUENCE [LARGE SCALE GENOMIC DNA]</scope>
    <source>
        <strain evidence="2 3">S1510</strain>
    </source>
</reference>
<sequence length="145" mass="15458">MTYPNPHQEWNPQPPGRELAFSGDVVPAPLPPTLALPVPMAPLPPVPVPVLVPQKSAGAAVVLELVLGLFGIFGIGNLYAGRVAAGLLLMVSFWGLFWVNFFLIFVVIGIVTMPLTWIAYLVVGPLLAARGVDQHNTRALGGFAR</sequence>
<dbReference type="EMBL" id="JADPUN010000059">
    <property type="protein sequence ID" value="MBF9128151.1"/>
    <property type="molecule type" value="Genomic_DNA"/>
</dbReference>